<feature type="domain" description="Adenosine deaminase" evidence="7">
    <location>
        <begin position="347"/>
        <end position="531"/>
    </location>
</feature>
<dbReference type="PANTHER" id="PTHR11409">
    <property type="entry name" value="ADENOSINE DEAMINASE"/>
    <property type="match status" value="1"/>
</dbReference>
<dbReference type="AlphaFoldDB" id="A0A8B6XBK3"/>
<dbReference type="OrthoDB" id="105475at2"/>
<evidence type="ECO:0000313" key="8">
    <source>
        <dbReference type="Proteomes" id="UP000675920"/>
    </source>
</evidence>
<dbReference type="InterPro" id="IPR032466">
    <property type="entry name" value="Metal_Hydrolase"/>
</dbReference>
<evidence type="ECO:0000256" key="5">
    <source>
        <dbReference type="ARBA" id="ARBA00022801"/>
    </source>
</evidence>
<comment type="cofactor">
    <cofactor evidence="1">
        <name>Zn(2+)</name>
        <dbReference type="ChEBI" id="CHEBI:29105"/>
    </cofactor>
</comment>
<keyword evidence="5" id="KW-0378">Hydrolase</keyword>
<dbReference type="Proteomes" id="UP000675920">
    <property type="component" value="Unplaced"/>
</dbReference>
<evidence type="ECO:0000256" key="4">
    <source>
        <dbReference type="ARBA" id="ARBA00022723"/>
    </source>
</evidence>
<keyword evidence="6" id="KW-0862">Zinc</keyword>
<dbReference type="GO" id="GO:0046103">
    <property type="term" value="P:inosine biosynthetic process"/>
    <property type="evidence" value="ECO:0007669"/>
    <property type="project" value="TreeGrafter"/>
</dbReference>
<dbReference type="InterPro" id="IPR001365">
    <property type="entry name" value="A_deaminase_dom"/>
</dbReference>
<dbReference type="RefSeq" id="WP_084545312.1">
    <property type="nucleotide sequence ID" value="NZ_KI519499.1"/>
</dbReference>
<dbReference type="EC" id="3.5.4.4" evidence="3"/>
<dbReference type="GO" id="GO:0046872">
    <property type="term" value="F:metal ion binding"/>
    <property type="evidence" value="ECO:0007669"/>
    <property type="project" value="UniProtKB-KW"/>
</dbReference>
<dbReference type="Gene3D" id="3.20.20.140">
    <property type="entry name" value="Metal-dependent hydrolases"/>
    <property type="match status" value="1"/>
</dbReference>
<evidence type="ECO:0000256" key="1">
    <source>
        <dbReference type="ARBA" id="ARBA00001947"/>
    </source>
</evidence>
<dbReference type="Pfam" id="PF00962">
    <property type="entry name" value="A_deaminase"/>
    <property type="match status" value="1"/>
</dbReference>
<keyword evidence="4" id="KW-0479">Metal-binding</keyword>
<evidence type="ECO:0000256" key="3">
    <source>
        <dbReference type="ARBA" id="ARBA00012784"/>
    </source>
</evidence>
<keyword evidence="8" id="KW-1185">Reference proteome</keyword>
<reference evidence="9" key="1">
    <citation type="submission" date="2025-08" db="UniProtKB">
        <authorList>
            <consortium name="RefSeq"/>
        </authorList>
    </citation>
    <scope>IDENTIFICATION</scope>
</reference>
<organism evidence="8 9">
    <name type="scientific">Derxia gummosa DSM 723</name>
    <dbReference type="NCBI Taxonomy" id="1121388"/>
    <lineage>
        <taxon>Bacteria</taxon>
        <taxon>Pseudomonadati</taxon>
        <taxon>Pseudomonadota</taxon>
        <taxon>Betaproteobacteria</taxon>
        <taxon>Burkholderiales</taxon>
        <taxon>Alcaligenaceae</taxon>
        <taxon>Derxia</taxon>
    </lineage>
</organism>
<proteinExistence type="inferred from homology"/>
<protein>
    <recommendedName>
        <fullName evidence="3">adenosine deaminase</fullName>
        <ecNumber evidence="3">3.5.4.4</ecNumber>
    </recommendedName>
</protein>
<evidence type="ECO:0000256" key="6">
    <source>
        <dbReference type="ARBA" id="ARBA00022833"/>
    </source>
</evidence>
<dbReference type="GO" id="GO:0005829">
    <property type="term" value="C:cytosol"/>
    <property type="evidence" value="ECO:0007669"/>
    <property type="project" value="TreeGrafter"/>
</dbReference>
<dbReference type="SUPFAM" id="SSF51556">
    <property type="entry name" value="Metallo-dependent hydrolases"/>
    <property type="match status" value="1"/>
</dbReference>
<dbReference type="InterPro" id="IPR006330">
    <property type="entry name" value="Ado/ade_deaminase"/>
</dbReference>
<accession>A0A8B6XBK3</accession>
<comment type="similarity">
    <text evidence="2">Belongs to the metallo-dependent hydrolases superfamily. Adenosine and AMP deaminases family.</text>
</comment>
<evidence type="ECO:0000313" key="9">
    <source>
        <dbReference type="RefSeq" id="WP_084545312.1"/>
    </source>
</evidence>
<dbReference type="GO" id="GO:0043103">
    <property type="term" value="P:hypoxanthine salvage"/>
    <property type="evidence" value="ECO:0007669"/>
    <property type="project" value="TreeGrafter"/>
</dbReference>
<dbReference type="PANTHER" id="PTHR11409:SF43">
    <property type="entry name" value="ADENOSINE DEAMINASE"/>
    <property type="match status" value="1"/>
</dbReference>
<dbReference type="GO" id="GO:0004000">
    <property type="term" value="F:adenosine deaminase activity"/>
    <property type="evidence" value="ECO:0007669"/>
    <property type="project" value="TreeGrafter"/>
</dbReference>
<sequence length="556" mass="59703">MIALLRSAAFADPPPTAPVPSRAPAPCRAAGAVTRALTALAGAALLVLAAPAAARDAGAATGPRAAAASRDEAATARYYAALVNASPQRLAELTAFTTQLPKGGDLHHHYSGALYAETYLDWVGKAGACVWRDDVPGVAGAQRFHIATAPATLPETAREHCLSADKVIADDRFFRQLLMTWSDKDFGNHPHDALPPDEQFFDTFGYFGPISGWSYRDGLAQLRQRALDENVQYLETMLRSGPKLGAASADGPHQQALIDRISALGPAADEGELIAALAALADAVEADPANRATLDHYLAQLAEAHAGLDDERFTLRFQTYVTRGNPAGDVFASLLGSFLAAKASPLVVGVNIVGPENGHVAMRDYALHMRMFRFLGQRYPGVKLALHAGELVLGMVPPEGLQDHIRQAVEVAGARRIGHGIDLAHERRPWELLDELRARQVAIEINLSSNDFILGVKGEAHPLVLYRRAGVPYVISTDDAGVSRNNLSGEYALFASRYRPGYAQLKQAAYSSLRHSFMSEADKAEQLRRLDARYAAFEASVARAARRLDAGGAKAR</sequence>
<name>A0A8B6XBK3_9BURK</name>
<dbReference type="GO" id="GO:0006154">
    <property type="term" value="P:adenosine catabolic process"/>
    <property type="evidence" value="ECO:0007669"/>
    <property type="project" value="TreeGrafter"/>
</dbReference>
<evidence type="ECO:0000256" key="2">
    <source>
        <dbReference type="ARBA" id="ARBA00006676"/>
    </source>
</evidence>
<evidence type="ECO:0000259" key="7">
    <source>
        <dbReference type="Pfam" id="PF00962"/>
    </source>
</evidence>